<gene>
    <name evidence="2" type="ORF">E7156_04120</name>
</gene>
<dbReference type="Proteomes" id="UP000700800">
    <property type="component" value="Unassembled WGS sequence"/>
</dbReference>
<comment type="caution">
    <text evidence="2">The sequence shown here is derived from an EMBL/GenBank/DDBJ whole genome shotgun (WGS) entry which is preliminary data.</text>
</comment>
<evidence type="ECO:0000256" key="1">
    <source>
        <dbReference type="SAM" id="MobiDB-lite"/>
    </source>
</evidence>
<accession>A0A927XAQ1</accession>
<proteinExistence type="predicted"/>
<name>A0A927XAQ1_9STRE</name>
<evidence type="ECO:0000313" key="3">
    <source>
        <dbReference type="Proteomes" id="UP000700800"/>
    </source>
</evidence>
<dbReference type="EMBL" id="SVAF01000008">
    <property type="protein sequence ID" value="MBE6164487.1"/>
    <property type="molecule type" value="Genomic_DNA"/>
</dbReference>
<evidence type="ECO:0000313" key="2">
    <source>
        <dbReference type="EMBL" id="MBE6164487.1"/>
    </source>
</evidence>
<sequence length="94" mass="11423">MVQNKREEVMGKREKELEKIRRNPTDVTPQDLERLVKKFDFIWIEKTNHAAITHEWMEETFMIPRHKPLKAIYVKKVVRYIDEILAMEGEKNEK</sequence>
<dbReference type="AlphaFoldDB" id="A0A927XAQ1"/>
<reference evidence="2" key="1">
    <citation type="submission" date="2019-04" db="EMBL/GenBank/DDBJ databases">
        <title>Evolution of Biomass-Degrading Anaerobic Consortia Revealed by Metagenomics.</title>
        <authorList>
            <person name="Peng X."/>
        </authorList>
    </citation>
    <scope>NUCLEOTIDE SEQUENCE</scope>
    <source>
        <strain evidence="2">SIG195</strain>
    </source>
</reference>
<organism evidence="2 3">
    <name type="scientific">Streptococcus gallolyticus</name>
    <dbReference type="NCBI Taxonomy" id="315405"/>
    <lineage>
        <taxon>Bacteria</taxon>
        <taxon>Bacillati</taxon>
        <taxon>Bacillota</taxon>
        <taxon>Bacilli</taxon>
        <taxon>Lactobacillales</taxon>
        <taxon>Streptococcaceae</taxon>
        <taxon>Streptococcus</taxon>
    </lineage>
</organism>
<protein>
    <submittedName>
        <fullName evidence="2">HicA family toxin-antitoxin system</fullName>
    </submittedName>
</protein>
<feature type="region of interest" description="Disordered" evidence="1">
    <location>
        <begin position="1"/>
        <end position="22"/>
    </location>
</feature>